<dbReference type="KEGG" id="apro:F751_2887"/>
<dbReference type="Proteomes" id="UP000028924">
    <property type="component" value="Unassembled WGS sequence"/>
</dbReference>
<evidence type="ECO:0000313" key="1">
    <source>
        <dbReference type="EMBL" id="KFM23628.1"/>
    </source>
</evidence>
<proteinExistence type="predicted"/>
<dbReference type="RefSeq" id="XP_011396502.1">
    <property type="nucleotide sequence ID" value="XM_011398200.1"/>
</dbReference>
<dbReference type="EMBL" id="KL662095">
    <property type="protein sequence ID" value="KFM23628.1"/>
    <property type="molecule type" value="Genomic_DNA"/>
</dbReference>
<organism evidence="1 2">
    <name type="scientific">Auxenochlorella protothecoides</name>
    <name type="common">Green microalga</name>
    <name type="synonym">Chlorella protothecoides</name>
    <dbReference type="NCBI Taxonomy" id="3075"/>
    <lineage>
        <taxon>Eukaryota</taxon>
        <taxon>Viridiplantae</taxon>
        <taxon>Chlorophyta</taxon>
        <taxon>core chlorophytes</taxon>
        <taxon>Trebouxiophyceae</taxon>
        <taxon>Chlorellales</taxon>
        <taxon>Chlorellaceae</taxon>
        <taxon>Auxenochlorella</taxon>
    </lineage>
</organism>
<dbReference type="AlphaFoldDB" id="A0A087SD24"/>
<protein>
    <submittedName>
        <fullName evidence="1">Uncharacterized protein</fullName>
    </submittedName>
</protein>
<evidence type="ECO:0000313" key="2">
    <source>
        <dbReference type="Proteomes" id="UP000028924"/>
    </source>
</evidence>
<reference evidence="1 2" key="1">
    <citation type="journal article" date="2014" name="BMC Genomics">
        <title>Oil accumulation mechanisms of the oleaginous microalga Chlorella protothecoides revealed through its genome, transcriptomes, and proteomes.</title>
        <authorList>
            <person name="Gao C."/>
            <person name="Wang Y."/>
            <person name="Shen Y."/>
            <person name="Yan D."/>
            <person name="He X."/>
            <person name="Dai J."/>
            <person name="Wu Q."/>
        </authorList>
    </citation>
    <scope>NUCLEOTIDE SEQUENCE [LARGE SCALE GENOMIC DNA]</scope>
    <source>
        <strain evidence="1 2">0710</strain>
    </source>
</reference>
<sequence>MGRPQGPLPERPAWWCWKRPPRRRCGSLPGHAPACDSYHCHGLVRSTQVAKKVPWAEHRRAEMLGP</sequence>
<keyword evidence="2" id="KW-1185">Reference proteome</keyword>
<accession>A0A087SD24</accession>
<gene>
    <name evidence="1" type="ORF">F751_2887</name>
</gene>
<name>A0A087SD24_AUXPR</name>
<dbReference type="GeneID" id="23614278"/>